<feature type="transmembrane region" description="Helical" evidence="1">
    <location>
        <begin position="1135"/>
        <end position="1158"/>
    </location>
</feature>
<evidence type="ECO:0008006" key="4">
    <source>
        <dbReference type="Google" id="ProtNLM"/>
    </source>
</evidence>
<keyword evidence="1" id="KW-0472">Membrane</keyword>
<dbReference type="RefSeq" id="WP_110379011.1">
    <property type="nucleotide sequence ID" value="NZ_CP029288.2"/>
</dbReference>
<proteinExistence type="predicted"/>
<dbReference type="Pfam" id="PF05317">
    <property type="entry name" value="Thermopsin"/>
    <property type="match status" value="1"/>
</dbReference>
<name>A0A2U9IJC1_9CREN</name>
<keyword evidence="1" id="KW-0812">Transmembrane</keyword>
<dbReference type="EMBL" id="CP029288">
    <property type="protein sequence ID" value="AWR96121.1"/>
    <property type="molecule type" value="Genomic_DNA"/>
</dbReference>
<keyword evidence="3" id="KW-1185">Reference proteome</keyword>
<gene>
    <name evidence="2" type="ORF">DFR86_00190</name>
</gene>
<dbReference type="AlphaFoldDB" id="A0A2U9IJC1"/>
<organism evidence="2 3">
    <name type="scientific">Acidianus sulfidivorans JP7</name>
    <dbReference type="NCBI Taxonomy" id="619593"/>
    <lineage>
        <taxon>Archaea</taxon>
        <taxon>Thermoproteota</taxon>
        <taxon>Thermoprotei</taxon>
        <taxon>Sulfolobales</taxon>
        <taxon>Sulfolobaceae</taxon>
        <taxon>Acidianus</taxon>
    </lineage>
</organism>
<reference evidence="2 3" key="1">
    <citation type="submission" date="2018-05" db="EMBL/GenBank/DDBJ databases">
        <title>Complete Genome Sequences of Extremely Thermoacidophilic, Metal-Mobilizing Type-Strain Members of the Archaeal Family Sulfolobaceae: Acidianus brierleyi DSM-1651T, Acidianus sulfidivorans DSM-18786T, Metallosphaera hakonensis DSM-7519T, and Metallosphaera prunae DSM-10039T.</title>
        <authorList>
            <person name="Counts J.A."/>
            <person name="Kelly R.M."/>
        </authorList>
    </citation>
    <scope>NUCLEOTIDE SEQUENCE [LARGE SCALE GENOMIC DNA]</scope>
    <source>
        <strain evidence="2 3">JP7</strain>
    </source>
</reference>
<dbReference type="Proteomes" id="UP000248410">
    <property type="component" value="Chromosome"/>
</dbReference>
<accession>A0A2U9IJC1</accession>
<dbReference type="InterPro" id="IPR007981">
    <property type="entry name" value="Peptidase_A5"/>
</dbReference>
<evidence type="ECO:0000256" key="1">
    <source>
        <dbReference type="SAM" id="Phobius"/>
    </source>
</evidence>
<dbReference type="GeneID" id="36836341"/>
<dbReference type="KEGG" id="asul:DFR86_00190"/>
<evidence type="ECO:0000313" key="2">
    <source>
        <dbReference type="EMBL" id="AWR96121.1"/>
    </source>
</evidence>
<evidence type="ECO:0000313" key="3">
    <source>
        <dbReference type="Proteomes" id="UP000248410"/>
    </source>
</evidence>
<keyword evidence="1" id="KW-1133">Transmembrane helix</keyword>
<protein>
    <recommendedName>
        <fullName evidence="4">Thermopsin</fullName>
    </recommendedName>
</protein>
<sequence length="1161" mass="127760">MSIAKNLFLLIIITISLTSIATISSSSTYSSTTIPQHTTINSAIHTSLKTIHNKLKSVVFPPNTHNISPLKIGDEINPYAFYSSEPAPMGIADYGISPNGPFIRETTQWYGVVCISSLDAESTFNTPRVSFQLNVVLNYNYQGNTYALWIQDIAHYDTSNNEICFIDNIWNFTSPFANVTGVTGNGQIGDYKGTLYYYYGFVGSTTLSLPATVQLLVNVSTNSLGQPVIYFWYNSGNGWVNYDVVTVTNVQYASNVYFLVDGYKHTGSGNFYDAELIMGGPGGGSCSYIYSGAVFFRLYYWNGNNLQEVRNAYNFGSDTAETVNNAIVQPYYYILHGILISGLTAGSGSLCELWSQDNTVQLTIYTNTYDGCVYVYNDSVPYSTAIQHEYSIPLSKIPFTGGQITLTLYHMNYAILVYNQNGQLVGEANINTYPGENATTSTTQFSVSVNKPTLTIGVHSTSTVNINIKAYGNVTVNVVGPTSGISYSLSQTEFYVDGSGTDTLTITDLNAGTYTLIVNATLFPGYYITETITVNVMAVTVPFTLTYTVNGQPLPQLPEVTFDFPNGTVLTIPFTSGYTIYVPTGTTYSVEQIISSGSNVRWATENQITGTVNNQLDVSVTYYEQFLISFNYQVINGIWTYTPPSVTYNYFGLSTSTTAPNTVWVDYDSPYQFSQMITSNSQRIVAINYEGTVTLPTTITATYYLQYYVTVNSPIPVYALINGENVTLSSNWYNAGTTIDVENLTYYVSSTTRDVITGISPSSSITINSPVTITVNTITQYYVTVNSTIPVYAIENGQNVTLSSNWFNAGTTIHVENLTYYPSQGTRYVITSISPSMTFTVNSPIEVNVHTLLQYYVTVNSSIPVYALINGSNSSIVSNWFNAGTTIHVENLTYYPSMQSRYVIINISPSSNIKLNSPTSIIVKIVLQYYVTVVSPIPVYAIINGENVTLSSNWYNASTAIHVENLTYYISSTAREVITNISPSSSITINSPIKVEVSVIKQYYVNVNSIIPVKAYVNGSLVYLNSSWINKGTFISIMNYTYYANSQERYIILNITPQSFIVNKPITVRTLTVRQYLVTINGVSNWYNQGSKVLLSASVPIYDVGKFVGTYNVPPGSNITVNSPVVEKLVLSPNYAFDGAIGGIIVVVAIAVVFLLVIRKK</sequence>
<dbReference type="OrthoDB" id="36243at2157"/>